<organism evidence="1">
    <name type="scientific">marine sediment metagenome</name>
    <dbReference type="NCBI Taxonomy" id="412755"/>
    <lineage>
        <taxon>unclassified sequences</taxon>
        <taxon>metagenomes</taxon>
        <taxon>ecological metagenomes</taxon>
    </lineage>
</organism>
<comment type="caution">
    <text evidence="1">The sequence shown here is derived from an EMBL/GenBank/DDBJ whole genome shotgun (WGS) entry which is preliminary data.</text>
</comment>
<name>X1EKP8_9ZZZZ</name>
<gene>
    <name evidence="1" type="ORF">S01H4_55223</name>
</gene>
<proteinExistence type="predicted"/>
<dbReference type="AlphaFoldDB" id="X1EKP8"/>
<sequence>MAARQFSGKQEFYPSRTGGTLGGDRKAATALVYQDVVGGVASTVAIQGDDGTLIAIQATALNADQIIVNVAIVYVNALW</sequence>
<reference evidence="1" key="1">
    <citation type="journal article" date="2014" name="Front. Microbiol.">
        <title>High frequency of phylogenetically diverse reductive dehalogenase-homologous genes in deep subseafloor sedimentary metagenomes.</title>
        <authorList>
            <person name="Kawai M."/>
            <person name="Futagami T."/>
            <person name="Toyoda A."/>
            <person name="Takaki Y."/>
            <person name="Nishi S."/>
            <person name="Hori S."/>
            <person name="Arai W."/>
            <person name="Tsubouchi T."/>
            <person name="Morono Y."/>
            <person name="Uchiyama I."/>
            <person name="Ito T."/>
            <person name="Fujiyama A."/>
            <person name="Inagaki F."/>
            <person name="Takami H."/>
        </authorList>
    </citation>
    <scope>NUCLEOTIDE SEQUENCE</scope>
    <source>
        <strain evidence="1">Expedition CK06-06</strain>
    </source>
</reference>
<protein>
    <submittedName>
        <fullName evidence="1">Uncharacterized protein</fullName>
    </submittedName>
</protein>
<dbReference type="EMBL" id="BART01031846">
    <property type="protein sequence ID" value="GAH17709.1"/>
    <property type="molecule type" value="Genomic_DNA"/>
</dbReference>
<accession>X1EKP8</accession>
<evidence type="ECO:0000313" key="1">
    <source>
        <dbReference type="EMBL" id="GAH17709.1"/>
    </source>
</evidence>
<feature type="non-terminal residue" evidence="1">
    <location>
        <position position="79"/>
    </location>
</feature>